<feature type="non-terminal residue" evidence="1">
    <location>
        <position position="1"/>
    </location>
</feature>
<organism evidence="1 2">
    <name type="scientific">Phytophthora nicotianae P10297</name>
    <dbReference type="NCBI Taxonomy" id="1317064"/>
    <lineage>
        <taxon>Eukaryota</taxon>
        <taxon>Sar</taxon>
        <taxon>Stramenopiles</taxon>
        <taxon>Oomycota</taxon>
        <taxon>Peronosporomycetes</taxon>
        <taxon>Peronosporales</taxon>
        <taxon>Peronosporaceae</taxon>
        <taxon>Phytophthora</taxon>
    </lineage>
</organism>
<gene>
    <name evidence="1" type="ORF">F442_00739</name>
</gene>
<dbReference type="Proteomes" id="UP000018948">
    <property type="component" value="Unassembled WGS sequence"/>
</dbReference>
<reference evidence="1 2" key="1">
    <citation type="submission" date="2013-11" db="EMBL/GenBank/DDBJ databases">
        <title>The Genome Sequence of Phytophthora parasitica P10297.</title>
        <authorList>
            <consortium name="The Broad Institute Genomics Platform"/>
            <person name="Russ C."/>
            <person name="Tyler B."/>
            <person name="Panabieres F."/>
            <person name="Shan W."/>
            <person name="Tripathy S."/>
            <person name="Grunwald N."/>
            <person name="Machado M."/>
            <person name="Johnson C.S."/>
            <person name="Walker B."/>
            <person name="Young S.K."/>
            <person name="Zeng Q."/>
            <person name="Gargeya S."/>
            <person name="Fitzgerald M."/>
            <person name="Haas B."/>
            <person name="Abouelleil A."/>
            <person name="Allen A.W."/>
            <person name="Alvarado L."/>
            <person name="Arachchi H.M."/>
            <person name="Berlin A.M."/>
            <person name="Chapman S.B."/>
            <person name="Gainer-Dewar J."/>
            <person name="Goldberg J."/>
            <person name="Griggs A."/>
            <person name="Gujja S."/>
            <person name="Hansen M."/>
            <person name="Howarth C."/>
            <person name="Imamovic A."/>
            <person name="Ireland A."/>
            <person name="Larimer J."/>
            <person name="McCowan C."/>
            <person name="Murphy C."/>
            <person name="Pearson M."/>
            <person name="Poon T.W."/>
            <person name="Priest M."/>
            <person name="Roberts A."/>
            <person name="Saif S."/>
            <person name="Shea T."/>
            <person name="Sisk P."/>
            <person name="Sykes S."/>
            <person name="Wortman J."/>
            <person name="Nusbaum C."/>
            <person name="Birren B."/>
        </authorList>
    </citation>
    <scope>NUCLEOTIDE SEQUENCE [LARGE SCALE GENOMIC DNA]</scope>
    <source>
        <strain evidence="1 2">P10297</strain>
    </source>
</reference>
<dbReference type="EMBL" id="ANIY01000149">
    <property type="protein sequence ID" value="ETP54591.1"/>
    <property type="molecule type" value="Genomic_DNA"/>
</dbReference>
<proteinExistence type="predicted"/>
<dbReference type="AlphaFoldDB" id="W3A5Y2"/>
<name>W3A5Y2_PHYNI</name>
<evidence type="ECO:0000313" key="2">
    <source>
        <dbReference type="Proteomes" id="UP000018948"/>
    </source>
</evidence>
<accession>W3A5Y2</accession>
<protein>
    <submittedName>
        <fullName evidence="1">Uncharacterized protein</fullName>
    </submittedName>
</protein>
<comment type="caution">
    <text evidence="1">The sequence shown here is derived from an EMBL/GenBank/DDBJ whole genome shotgun (WGS) entry which is preliminary data.</text>
</comment>
<sequence>FSSLIFYSWSSSPLGGLLPQVTNLLSSWSFGAVDALTIQFGIKYSSKTASFCA</sequence>
<evidence type="ECO:0000313" key="1">
    <source>
        <dbReference type="EMBL" id="ETP54591.1"/>
    </source>
</evidence>